<dbReference type="InterPro" id="IPR001613">
    <property type="entry name" value="Flavin_amine_oxidase"/>
</dbReference>
<evidence type="ECO:0000313" key="6">
    <source>
        <dbReference type="Proteomes" id="UP000468901"/>
    </source>
</evidence>
<dbReference type="InterPro" id="IPR036188">
    <property type="entry name" value="FAD/NAD-bd_sf"/>
</dbReference>
<evidence type="ECO:0000256" key="2">
    <source>
        <dbReference type="ARBA" id="ARBA00023002"/>
    </source>
</evidence>
<feature type="binding site" evidence="3">
    <location>
        <position position="25"/>
    </location>
    <ligand>
        <name>FAD</name>
        <dbReference type="ChEBI" id="CHEBI:57692"/>
    </ligand>
</feature>
<dbReference type="PANTHER" id="PTHR42923">
    <property type="entry name" value="PROTOPORPHYRINOGEN OXIDASE"/>
    <property type="match status" value="1"/>
</dbReference>
<keyword evidence="6" id="KW-1185">Reference proteome</keyword>
<evidence type="ECO:0000313" key="5">
    <source>
        <dbReference type="EMBL" id="KAB7741152.1"/>
    </source>
</evidence>
<dbReference type="Gene3D" id="3.30.70.1990">
    <property type="match status" value="1"/>
</dbReference>
<dbReference type="InterPro" id="IPR002937">
    <property type="entry name" value="Amino_oxidase"/>
</dbReference>
<comment type="caution">
    <text evidence="5">The sequence shown here is derived from an EMBL/GenBank/DDBJ whole genome shotgun (WGS) entry which is preliminary data.</text>
</comment>
<dbReference type="Proteomes" id="UP000468901">
    <property type="component" value="Unassembled WGS sequence"/>
</dbReference>
<evidence type="ECO:0000256" key="1">
    <source>
        <dbReference type="ARBA" id="ARBA00001974"/>
    </source>
</evidence>
<dbReference type="AlphaFoldDB" id="A0A6N6VP63"/>
<reference evidence="5 6" key="1">
    <citation type="submission" date="2019-09" db="EMBL/GenBank/DDBJ databases">
        <title>Parvibaculum sedimenti sp. nov., isolated from sediment.</title>
        <authorList>
            <person name="Wang Y."/>
        </authorList>
    </citation>
    <scope>NUCLEOTIDE SEQUENCE [LARGE SCALE GENOMIC DNA]</scope>
    <source>
        <strain evidence="5 6">HXT-9</strain>
    </source>
</reference>
<name>A0A6N6VP63_9HYPH</name>
<feature type="domain" description="Amine oxidase" evidence="4">
    <location>
        <begin position="24"/>
        <end position="289"/>
    </location>
</feature>
<dbReference type="GO" id="GO:0016491">
    <property type="term" value="F:oxidoreductase activity"/>
    <property type="evidence" value="ECO:0007669"/>
    <property type="project" value="UniProtKB-KW"/>
</dbReference>
<evidence type="ECO:0000256" key="3">
    <source>
        <dbReference type="PIRSR" id="PIRSR601613-1"/>
    </source>
</evidence>
<dbReference type="RefSeq" id="WP_152215125.1">
    <property type="nucleotide sequence ID" value="NZ_WESC01000004.1"/>
</dbReference>
<keyword evidence="2" id="KW-0560">Oxidoreductase</keyword>
<dbReference type="EMBL" id="WESC01000004">
    <property type="protein sequence ID" value="KAB7741152.1"/>
    <property type="molecule type" value="Genomic_DNA"/>
</dbReference>
<accession>A0A6N6VP63</accession>
<protein>
    <submittedName>
        <fullName evidence="5">FAD-dependent oxidoreductase</fullName>
    </submittedName>
</protein>
<dbReference type="Gene3D" id="1.10.405.20">
    <property type="match status" value="1"/>
</dbReference>
<dbReference type="Gene3D" id="3.50.50.60">
    <property type="entry name" value="FAD/NAD(P)-binding domain"/>
    <property type="match status" value="1"/>
</dbReference>
<dbReference type="InterPro" id="IPR050464">
    <property type="entry name" value="Zeta_carotene_desat/Oxidored"/>
</dbReference>
<dbReference type="SUPFAM" id="SSF51905">
    <property type="entry name" value="FAD/NAD(P)-binding domain"/>
    <property type="match status" value="1"/>
</dbReference>
<dbReference type="PANTHER" id="PTHR42923:SF17">
    <property type="entry name" value="AMINE OXIDASE DOMAIN-CONTAINING PROTEIN"/>
    <property type="match status" value="1"/>
</dbReference>
<gene>
    <name evidence="5" type="ORF">F2P47_05230</name>
</gene>
<sequence length="465" mass="51094">MAPFQDNIGPATRGLRIAVIGSGISGLSAAWLLSRAHDVTVYEKADRPGGHSNTLVASCPEGDVPVDTGFIVYNELNYPNLTALFETLGVETRASEMSFAASISDARGGRFEYSGSGLNGLFGDRRNILRPRMWRMLAEILRLYRFAPGLLDQSGLDRKPLGEFLREQGYSSALREDHLLPMCAAIWSLPLARVEEFPALAFLRFFDNHGLMRLTGRPLWRTVSGGSREYVKRLAAPLGDHLRLGTGIASVLRDETGVTVTDAKGASERYDHVIIAAHSDEALSMLADADANERRLLGAIPYQRNIAWLHSDRRFMPRARRVWSSWNYMGGTASDGHAQPVCVSYWMNRLQGLPTSRDLFVTLNPSHEPDPASVVSRIEYDHPLFDAGALEAQRALWQLQGARRTWFCGAYFGSGFHEDGLQAGLAVAEELGGVARPWAIENPSSRISLVSRGSRGAQPLEVGAS</sequence>
<proteinExistence type="predicted"/>
<comment type="cofactor">
    <cofactor evidence="1">
        <name>FAD</name>
        <dbReference type="ChEBI" id="CHEBI:57692"/>
    </cofactor>
</comment>
<dbReference type="Pfam" id="PF01593">
    <property type="entry name" value="Amino_oxidase"/>
    <property type="match status" value="1"/>
</dbReference>
<organism evidence="5 6">
    <name type="scientific">Parvibaculum sedimenti</name>
    <dbReference type="NCBI Taxonomy" id="2608632"/>
    <lineage>
        <taxon>Bacteria</taxon>
        <taxon>Pseudomonadati</taxon>
        <taxon>Pseudomonadota</taxon>
        <taxon>Alphaproteobacteria</taxon>
        <taxon>Hyphomicrobiales</taxon>
        <taxon>Parvibaculaceae</taxon>
        <taxon>Parvibaculum</taxon>
    </lineage>
</organism>
<dbReference type="PRINTS" id="PR00757">
    <property type="entry name" value="AMINEOXDASEF"/>
</dbReference>
<evidence type="ECO:0000259" key="4">
    <source>
        <dbReference type="Pfam" id="PF01593"/>
    </source>
</evidence>